<protein>
    <submittedName>
        <fullName evidence="2">Uncharacterized protein</fullName>
    </submittedName>
</protein>
<evidence type="ECO:0000313" key="2">
    <source>
        <dbReference type="EMBL" id="CAL0332901.1"/>
    </source>
</evidence>
<dbReference type="EMBL" id="CAXHTB010000024">
    <property type="protein sequence ID" value="CAL0332901.1"/>
    <property type="molecule type" value="Genomic_DNA"/>
</dbReference>
<organism evidence="2 3">
    <name type="scientific">Lupinus luteus</name>
    <name type="common">European yellow lupine</name>
    <dbReference type="NCBI Taxonomy" id="3873"/>
    <lineage>
        <taxon>Eukaryota</taxon>
        <taxon>Viridiplantae</taxon>
        <taxon>Streptophyta</taxon>
        <taxon>Embryophyta</taxon>
        <taxon>Tracheophyta</taxon>
        <taxon>Spermatophyta</taxon>
        <taxon>Magnoliopsida</taxon>
        <taxon>eudicotyledons</taxon>
        <taxon>Gunneridae</taxon>
        <taxon>Pentapetalae</taxon>
        <taxon>rosids</taxon>
        <taxon>fabids</taxon>
        <taxon>Fabales</taxon>
        <taxon>Fabaceae</taxon>
        <taxon>Papilionoideae</taxon>
        <taxon>50 kb inversion clade</taxon>
        <taxon>genistoids sensu lato</taxon>
        <taxon>core genistoids</taxon>
        <taxon>Genisteae</taxon>
        <taxon>Lupinus</taxon>
    </lineage>
</organism>
<accession>A0AAV1YFR4</accession>
<name>A0AAV1YFR4_LUPLU</name>
<proteinExistence type="predicted"/>
<evidence type="ECO:0000256" key="1">
    <source>
        <dbReference type="SAM" id="MobiDB-lite"/>
    </source>
</evidence>
<comment type="caution">
    <text evidence="2">The sequence shown here is derived from an EMBL/GenBank/DDBJ whole genome shotgun (WGS) entry which is preliminary data.</text>
</comment>
<feature type="compositionally biased region" description="Pro residues" evidence="1">
    <location>
        <begin position="75"/>
        <end position="85"/>
    </location>
</feature>
<dbReference type="AlphaFoldDB" id="A0AAV1YFR4"/>
<feature type="region of interest" description="Disordered" evidence="1">
    <location>
        <begin position="55"/>
        <end position="115"/>
    </location>
</feature>
<evidence type="ECO:0000313" key="3">
    <source>
        <dbReference type="Proteomes" id="UP001497480"/>
    </source>
</evidence>
<reference evidence="2 3" key="1">
    <citation type="submission" date="2024-03" db="EMBL/GenBank/DDBJ databases">
        <authorList>
            <person name="Martinez-Hernandez J."/>
        </authorList>
    </citation>
    <scope>NUCLEOTIDE SEQUENCE [LARGE SCALE GENOMIC DNA]</scope>
</reference>
<sequence>MTSNTHLKSSSDDSGNTNMYVLLVHFSIGELYWLIHSCCEGDSGVHSRISSTHAYGRSQGNKADGHSPRTWVQLSPPPMDSPMPVDPAIRYGIISISSDEEDPEEDPKECSEERK</sequence>
<gene>
    <name evidence="2" type="ORF">LLUT_LOCUS33961</name>
</gene>
<feature type="compositionally biased region" description="Low complexity" evidence="1">
    <location>
        <begin position="86"/>
        <end position="97"/>
    </location>
</feature>
<feature type="compositionally biased region" description="Acidic residues" evidence="1">
    <location>
        <begin position="98"/>
        <end position="107"/>
    </location>
</feature>
<keyword evidence="3" id="KW-1185">Reference proteome</keyword>
<dbReference type="Proteomes" id="UP001497480">
    <property type="component" value="Unassembled WGS sequence"/>
</dbReference>